<accession>A0A2H3CNA6</accession>
<keyword evidence="2" id="KW-0547">Nucleotide-binding</keyword>
<name>A0A2H3CNA6_ARMGA</name>
<dbReference type="PROSITE" id="PS51192">
    <property type="entry name" value="HELICASE_ATP_BIND_1"/>
    <property type="match status" value="1"/>
</dbReference>
<evidence type="ECO:0000256" key="5">
    <source>
        <dbReference type="ARBA" id="ARBA00034808"/>
    </source>
</evidence>
<reference evidence="8" key="1">
    <citation type="journal article" date="2017" name="Nat. Ecol. Evol.">
        <title>Genome expansion and lineage-specific genetic innovations in the forest pathogenic fungi Armillaria.</title>
        <authorList>
            <person name="Sipos G."/>
            <person name="Prasanna A.N."/>
            <person name="Walter M.C."/>
            <person name="O'Connor E."/>
            <person name="Balint B."/>
            <person name="Krizsan K."/>
            <person name="Kiss B."/>
            <person name="Hess J."/>
            <person name="Varga T."/>
            <person name="Slot J."/>
            <person name="Riley R."/>
            <person name="Boka B."/>
            <person name="Rigling D."/>
            <person name="Barry K."/>
            <person name="Lee J."/>
            <person name="Mihaltcheva S."/>
            <person name="LaButti K."/>
            <person name="Lipzen A."/>
            <person name="Waldron R."/>
            <person name="Moloney N.M."/>
            <person name="Sperisen C."/>
            <person name="Kredics L."/>
            <person name="Vagvoelgyi C."/>
            <person name="Patrignani A."/>
            <person name="Fitzpatrick D."/>
            <person name="Nagy I."/>
            <person name="Doyle S."/>
            <person name="Anderson J.B."/>
            <person name="Grigoriev I.V."/>
            <person name="Gueldener U."/>
            <person name="Muensterkoetter M."/>
            <person name="Nagy L.G."/>
        </authorList>
    </citation>
    <scope>NUCLEOTIDE SEQUENCE [LARGE SCALE GENOMIC DNA]</scope>
    <source>
        <strain evidence="8">Ar21-2</strain>
    </source>
</reference>
<dbReference type="GO" id="GO:0003676">
    <property type="term" value="F:nucleic acid binding"/>
    <property type="evidence" value="ECO:0007669"/>
    <property type="project" value="InterPro"/>
</dbReference>
<dbReference type="InterPro" id="IPR001650">
    <property type="entry name" value="Helicase_C-like"/>
</dbReference>
<dbReference type="OMA" id="HESXRAG"/>
<comment type="catalytic activity">
    <reaction evidence="4">
        <text>Couples ATP hydrolysis with the unwinding of duplex DNA by translocating in the 3'-5' direction.</text>
        <dbReference type="EC" id="5.6.2.4"/>
    </reaction>
</comment>
<dbReference type="SUPFAM" id="SSF52540">
    <property type="entry name" value="P-loop containing nucleoside triphosphate hydrolases"/>
    <property type="match status" value="2"/>
</dbReference>
<dbReference type="InterPro" id="IPR014001">
    <property type="entry name" value="Helicase_ATP-bd"/>
</dbReference>
<dbReference type="GO" id="GO:0005694">
    <property type="term" value="C:chromosome"/>
    <property type="evidence" value="ECO:0007669"/>
    <property type="project" value="TreeGrafter"/>
</dbReference>
<dbReference type="GO" id="GO:0005737">
    <property type="term" value="C:cytoplasm"/>
    <property type="evidence" value="ECO:0007669"/>
    <property type="project" value="TreeGrafter"/>
</dbReference>
<evidence type="ECO:0000256" key="1">
    <source>
        <dbReference type="ARBA" id="ARBA00005446"/>
    </source>
</evidence>
<dbReference type="STRING" id="47427.A0A2H3CNA6"/>
<evidence type="ECO:0000256" key="2">
    <source>
        <dbReference type="ARBA" id="ARBA00022741"/>
    </source>
</evidence>
<evidence type="ECO:0000256" key="4">
    <source>
        <dbReference type="ARBA" id="ARBA00034617"/>
    </source>
</evidence>
<dbReference type="GO" id="GO:0009378">
    <property type="term" value="F:four-way junction helicase activity"/>
    <property type="evidence" value="ECO:0007669"/>
    <property type="project" value="TreeGrafter"/>
</dbReference>
<dbReference type="Gene3D" id="3.40.50.300">
    <property type="entry name" value="P-loop containing nucleotide triphosphate hydrolases"/>
    <property type="match status" value="2"/>
</dbReference>
<dbReference type="GO" id="GO:0016787">
    <property type="term" value="F:hydrolase activity"/>
    <property type="evidence" value="ECO:0007669"/>
    <property type="project" value="UniProtKB-KW"/>
</dbReference>
<dbReference type="SMART" id="SM00487">
    <property type="entry name" value="DEXDc"/>
    <property type="match status" value="1"/>
</dbReference>
<proteinExistence type="inferred from homology"/>
<dbReference type="Proteomes" id="UP000217790">
    <property type="component" value="Unassembled WGS sequence"/>
</dbReference>
<evidence type="ECO:0000313" key="8">
    <source>
        <dbReference type="Proteomes" id="UP000217790"/>
    </source>
</evidence>
<protein>
    <recommendedName>
        <fullName evidence="5">DNA 3'-5' helicase</fullName>
        <ecNumber evidence="5">5.6.2.4</ecNumber>
    </recommendedName>
</protein>
<dbReference type="GO" id="GO:0000724">
    <property type="term" value="P:double-strand break repair via homologous recombination"/>
    <property type="evidence" value="ECO:0007669"/>
    <property type="project" value="TreeGrafter"/>
</dbReference>
<dbReference type="OrthoDB" id="2499463at2759"/>
<dbReference type="EMBL" id="KZ293697">
    <property type="protein sequence ID" value="PBK84505.1"/>
    <property type="molecule type" value="Genomic_DNA"/>
</dbReference>
<dbReference type="InParanoid" id="A0A2H3CNA6"/>
<keyword evidence="8" id="KW-1185">Reference proteome</keyword>
<keyword evidence="3" id="KW-0067">ATP-binding</keyword>
<feature type="non-terminal residue" evidence="7">
    <location>
        <position position="1"/>
    </location>
</feature>
<gene>
    <name evidence="7" type="ORF">ARMGADRAFT_943392</name>
</gene>
<comment type="similarity">
    <text evidence="1">Belongs to the helicase family. RecQ subfamily.</text>
</comment>
<dbReference type="GO" id="GO:0005524">
    <property type="term" value="F:ATP binding"/>
    <property type="evidence" value="ECO:0007669"/>
    <property type="project" value="UniProtKB-KW"/>
</dbReference>
<evidence type="ECO:0000313" key="7">
    <source>
        <dbReference type="EMBL" id="PBK84505.1"/>
    </source>
</evidence>
<feature type="domain" description="Helicase ATP-binding" evidence="6">
    <location>
        <begin position="30"/>
        <end position="195"/>
    </location>
</feature>
<organism evidence="7 8">
    <name type="scientific">Armillaria gallica</name>
    <name type="common">Bulbous honey fungus</name>
    <name type="synonym">Armillaria bulbosa</name>
    <dbReference type="NCBI Taxonomy" id="47427"/>
    <lineage>
        <taxon>Eukaryota</taxon>
        <taxon>Fungi</taxon>
        <taxon>Dikarya</taxon>
        <taxon>Basidiomycota</taxon>
        <taxon>Agaricomycotina</taxon>
        <taxon>Agaricomycetes</taxon>
        <taxon>Agaricomycetidae</taxon>
        <taxon>Agaricales</taxon>
        <taxon>Marasmiineae</taxon>
        <taxon>Physalacriaceae</taxon>
        <taxon>Armillaria</taxon>
    </lineage>
</organism>
<evidence type="ECO:0000256" key="3">
    <source>
        <dbReference type="ARBA" id="ARBA00022840"/>
    </source>
</evidence>
<dbReference type="InterPro" id="IPR027417">
    <property type="entry name" value="P-loop_NTPase"/>
</dbReference>
<dbReference type="GO" id="GO:0005634">
    <property type="term" value="C:nucleus"/>
    <property type="evidence" value="ECO:0007669"/>
    <property type="project" value="TreeGrafter"/>
</dbReference>
<dbReference type="Pfam" id="PF00271">
    <property type="entry name" value="Helicase_C"/>
    <property type="match status" value="1"/>
</dbReference>
<sequence length="316" mass="35780">YNSENTRRDLQSLFQAKFGKPAYSWQLDVAEAMLVGLDTVLIAGTGAGKTIPFMLPLLMDKQKKVLVVSPLKVLQNDQVRSVPLCSLHSKLTDHQILQNIMDGTYQALFMGPEMCLEHAEFRKAVQTISKDIVAIIVDESHCISQWGGEFHPHYAQLERLHTLVPDGTSVLAASTTLNPQALDDVYNKLVIDKNTCFHLNLSNDGQNISTSVHSMKGSNDLPALKDHLNLSVGTLVEIPKTLIFMNSVKLTQHSCQFIQEKYPSHWHQYIDYIHAYRSQQDKRKVMRKFREGKIRILMAMEAAGMVCNRVIYHFLC</sequence>
<dbReference type="AlphaFoldDB" id="A0A2H3CNA6"/>
<dbReference type="Pfam" id="PF00270">
    <property type="entry name" value="DEAD"/>
    <property type="match status" value="1"/>
</dbReference>
<keyword evidence="7" id="KW-0378">Hydrolase</keyword>
<dbReference type="PANTHER" id="PTHR13710:SF120">
    <property type="entry name" value="BIFUNCTIONAL 3'-5' EXONUCLEASE_ATP-DEPENDENT HELICASE WRN"/>
    <property type="match status" value="1"/>
</dbReference>
<dbReference type="InterPro" id="IPR011545">
    <property type="entry name" value="DEAD/DEAH_box_helicase_dom"/>
</dbReference>
<evidence type="ECO:0000259" key="6">
    <source>
        <dbReference type="PROSITE" id="PS51192"/>
    </source>
</evidence>
<dbReference type="EC" id="5.6.2.4" evidence="5"/>
<dbReference type="PANTHER" id="PTHR13710">
    <property type="entry name" value="DNA HELICASE RECQ FAMILY MEMBER"/>
    <property type="match status" value="1"/>
</dbReference>
<dbReference type="GO" id="GO:0043138">
    <property type="term" value="F:3'-5' DNA helicase activity"/>
    <property type="evidence" value="ECO:0007669"/>
    <property type="project" value="UniProtKB-EC"/>
</dbReference>